<name>A0A395W7Z9_9FIRM</name>
<evidence type="ECO:0000313" key="13">
    <source>
        <dbReference type="Proteomes" id="UP000265489"/>
    </source>
</evidence>
<evidence type="ECO:0000256" key="5">
    <source>
        <dbReference type="ARBA" id="ARBA00022643"/>
    </source>
</evidence>
<evidence type="ECO:0000256" key="9">
    <source>
        <dbReference type="ARBA" id="ARBA00023014"/>
    </source>
</evidence>
<dbReference type="Pfam" id="PF07992">
    <property type="entry name" value="Pyr_redox_2"/>
    <property type="match status" value="1"/>
</dbReference>
<comment type="caution">
    <text evidence="12">The sequence shown here is derived from an EMBL/GenBank/DDBJ whole genome shotgun (WGS) entry which is preliminary data.</text>
</comment>
<dbReference type="InterPro" id="IPR001155">
    <property type="entry name" value="OxRdtase_FMN_N"/>
</dbReference>
<keyword evidence="5" id="KW-0288">FMN</keyword>
<evidence type="ECO:0000256" key="4">
    <source>
        <dbReference type="ARBA" id="ARBA00022630"/>
    </source>
</evidence>
<dbReference type="InterPro" id="IPR013785">
    <property type="entry name" value="Aldolase_TIM"/>
</dbReference>
<proteinExistence type="inferred from homology"/>
<keyword evidence="4" id="KW-0285">Flavoprotein</keyword>
<dbReference type="EMBL" id="QRYQ01000023">
    <property type="protein sequence ID" value="RGU89754.1"/>
    <property type="molecule type" value="Genomic_DNA"/>
</dbReference>
<dbReference type="GO" id="GO:0010181">
    <property type="term" value="F:FMN binding"/>
    <property type="evidence" value="ECO:0007669"/>
    <property type="project" value="InterPro"/>
</dbReference>
<dbReference type="PRINTS" id="PR00469">
    <property type="entry name" value="PNDRDTASEII"/>
</dbReference>
<dbReference type="AlphaFoldDB" id="A0A395W7Z9"/>
<evidence type="ECO:0000256" key="1">
    <source>
        <dbReference type="ARBA" id="ARBA00001917"/>
    </source>
</evidence>
<comment type="cofactor">
    <cofactor evidence="1">
        <name>FMN</name>
        <dbReference type="ChEBI" id="CHEBI:58210"/>
    </cofactor>
</comment>
<gene>
    <name evidence="12" type="ORF">DWW32_10140</name>
</gene>
<protein>
    <submittedName>
        <fullName evidence="12">FAD-binding protein</fullName>
    </submittedName>
</protein>
<dbReference type="GO" id="GO:0016491">
    <property type="term" value="F:oxidoreductase activity"/>
    <property type="evidence" value="ECO:0007669"/>
    <property type="project" value="UniProtKB-KW"/>
</dbReference>
<dbReference type="SUPFAM" id="SSF51395">
    <property type="entry name" value="FMN-linked oxidoreductases"/>
    <property type="match status" value="1"/>
</dbReference>
<keyword evidence="9" id="KW-0411">Iron-sulfur</keyword>
<dbReference type="SUPFAM" id="SSF51905">
    <property type="entry name" value="FAD/NAD(P)-binding domain"/>
    <property type="match status" value="1"/>
</dbReference>
<dbReference type="Proteomes" id="UP000265489">
    <property type="component" value="Unassembled WGS sequence"/>
</dbReference>
<evidence type="ECO:0000259" key="10">
    <source>
        <dbReference type="Pfam" id="PF00724"/>
    </source>
</evidence>
<keyword evidence="6" id="KW-0479">Metal-binding</keyword>
<feature type="domain" description="NADH:flavin oxidoreductase/NADH oxidase N-terminal" evidence="10">
    <location>
        <begin position="27"/>
        <end position="341"/>
    </location>
</feature>
<keyword evidence="8" id="KW-0408">Iron</keyword>
<dbReference type="Gene3D" id="3.20.20.70">
    <property type="entry name" value="Aldolase class I"/>
    <property type="match status" value="1"/>
</dbReference>
<sequence length="651" mass="72958">MLKKSFMHFMMNLRDDRERRNEMFDHLFQPININGMILKNRIIATPTGDDFEEKAMGGAALVIAGHAIVEPGKSSFASPDEPYLFSKYEREKTRERVLKIHKGGAKASIEIFHGGQDARVHDYAKGPSGFVRSDGVEVKEMDEEMMEETLDWFAQTVQGAKKIGFDSIFLHFGHGWLPAQFLSPHYNHRTDEYGGSIENRCRFPLRILETIRKAVGTNYPIDMRISAYEWIDDSIDFEDVLYFLKKAQNYVDTVQVSSGIDKIFESNIHCITTNLEEVMPNLKYAKKIKEELDIPVSMVSAILTPKMADEIIAKGYVDMVAFGRSLLADPYWPKKAMQGHPEDIVPCLRCSNCYHIATDHWNVGCSVNPRYHNEDFIPSNRCIGKAIEKKHVVIIGAGPAGLKAAITASDRGHDVTLIEKSNSLGGLLKVIASEKHKEEVQRLLKYYRTQTDKRPIQVLLNTQATPEMVKALNPDSILIAIGAKERILPISGIDNKKVVLATNAIMNPDMLGQKVAILGGGSIGCEIALELAEDGKDVSIIEVTDLLAANANSLYREALRQKFLLHDNIHSLLSCSCTKIEDEKILYKDRNGQEQIFTYDNLILSTGLLPQIDLVEQFYGICRDTVAIGDCIKPSSIMNANYEGFVNALNI</sequence>
<accession>A0A395W7Z9</accession>
<dbReference type="InterPro" id="IPR036188">
    <property type="entry name" value="FAD/NAD-bd_sf"/>
</dbReference>
<dbReference type="GO" id="GO:0051536">
    <property type="term" value="F:iron-sulfur cluster binding"/>
    <property type="evidence" value="ECO:0007669"/>
    <property type="project" value="UniProtKB-KW"/>
</dbReference>
<keyword evidence="7" id="KW-0560">Oxidoreductase</keyword>
<dbReference type="InterPro" id="IPR023753">
    <property type="entry name" value="FAD/NAD-binding_dom"/>
</dbReference>
<evidence type="ECO:0000256" key="2">
    <source>
        <dbReference type="ARBA" id="ARBA00001966"/>
    </source>
</evidence>
<dbReference type="PRINTS" id="PR00368">
    <property type="entry name" value="FADPNR"/>
</dbReference>
<dbReference type="Gene3D" id="3.50.50.60">
    <property type="entry name" value="FAD/NAD(P)-binding domain"/>
    <property type="match status" value="1"/>
</dbReference>
<evidence type="ECO:0000259" key="11">
    <source>
        <dbReference type="Pfam" id="PF07992"/>
    </source>
</evidence>
<comment type="similarity">
    <text evidence="3">In the N-terminal section; belongs to the NADH:flavin oxidoreductase/NADH oxidase family.</text>
</comment>
<dbReference type="PANTHER" id="PTHR42917:SF2">
    <property type="entry name" value="2,4-DIENOYL-COA REDUCTASE [(2E)-ENOYL-COA-PRODUCING]"/>
    <property type="match status" value="1"/>
</dbReference>
<dbReference type="Pfam" id="PF00724">
    <property type="entry name" value="Oxidored_FMN"/>
    <property type="match status" value="1"/>
</dbReference>
<evidence type="ECO:0000256" key="6">
    <source>
        <dbReference type="ARBA" id="ARBA00022723"/>
    </source>
</evidence>
<comment type="cofactor">
    <cofactor evidence="2">
        <name>[4Fe-4S] cluster</name>
        <dbReference type="ChEBI" id="CHEBI:49883"/>
    </cofactor>
</comment>
<evidence type="ECO:0000256" key="8">
    <source>
        <dbReference type="ARBA" id="ARBA00023004"/>
    </source>
</evidence>
<dbReference type="CDD" id="cd02803">
    <property type="entry name" value="OYE_like_FMN_family"/>
    <property type="match status" value="1"/>
</dbReference>
<dbReference type="PANTHER" id="PTHR42917">
    <property type="entry name" value="2,4-DIENOYL-COA REDUCTASE"/>
    <property type="match status" value="1"/>
</dbReference>
<evidence type="ECO:0000256" key="7">
    <source>
        <dbReference type="ARBA" id="ARBA00023002"/>
    </source>
</evidence>
<reference evidence="12 13" key="1">
    <citation type="submission" date="2018-08" db="EMBL/GenBank/DDBJ databases">
        <title>A genome reference for cultivated species of the human gut microbiota.</title>
        <authorList>
            <person name="Zou Y."/>
            <person name="Xue W."/>
            <person name="Luo G."/>
        </authorList>
    </citation>
    <scope>NUCLEOTIDE SEQUENCE [LARGE SCALE GENOMIC DNA]</scope>
    <source>
        <strain evidence="12 13">AF15-20</strain>
    </source>
</reference>
<evidence type="ECO:0000313" key="12">
    <source>
        <dbReference type="EMBL" id="RGU89754.1"/>
    </source>
</evidence>
<dbReference type="Gene3D" id="3.40.50.720">
    <property type="entry name" value="NAD(P)-binding Rossmann-like Domain"/>
    <property type="match status" value="1"/>
</dbReference>
<organism evidence="12 13">
    <name type="scientific">Holdemanella biformis</name>
    <dbReference type="NCBI Taxonomy" id="1735"/>
    <lineage>
        <taxon>Bacteria</taxon>
        <taxon>Bacillati</taxon>
        <taxon>Bacillota</taxon>
        <taxon>Erysipelotrichia</taxon>
        <taxon>Erysipelotrichales</taxon>
        <taxon>Erysipelotrichaceae</taxon>
        <taxon>Holdemanella</taxon>
    </lineage>
</organism>
<dbReference type="InterPro" id="IPR051793">
    <property type="entry name" value="NADH:flavin_oxidoreductase"/>
</dbReference>
<dbReference type="GO" id="GO:0046872">
    <property type="term" value="F:metal ion binding"/>
    <property type="evidence" value="ECO:0007669"/>
    <property type="project" value="UniProtKB-KW"/>
</dbReference>
<evidence type="ECO:0000256" key="3">
    <source>
        <dbReference type="ARBA" id="ARBA00011048"/>
    </source>
</evidence>
<feature type="domain" description="FAD/NAD(P)-binding" evidence="11">
    <location>
        <begin position="391"/>
        <end position="617"/>
    </location>
</feature>